<gene>
    <name evidence="1" type="ORF">PR1_55</name>
</gene>
<accession>A0A1S6KV81</accession>
<evidence type="ECO:0000313" key="1">
    <source>
        <dbReference type="EMBL" id="AQT25332.1"/>
    </source>
</evidence>
<sequence length="84" mass="8954">MSNQLNPQLIMLRGLLATAKALTDPEVVAIASKFAEDAISPLKAEFAKCAEVDASGEKGVTKEISDLTRLLITAEVVELVSQIQ</sequence>
<organism evidence="1 2">
    <name type="scientific">Providencia phage vB_PreS_PR1</name>
    <dbReference type="NCBI Taxonomy" id="1931407"/>
    <lineage>
        <taxon>Viruses</taxon>
        <taxon>Duplodnaviria</taxon>
        <taxon>Heunggongvirae</taxon>
        <taxon>Uroviricota</taxon>
        <taxon>Caudoviricetes</taxon>
        <taxon>Demerecviridae</taxon>
        <taxon>Priunavirus</taxon>
        <taxon>Priunavirus PR1</taxon>
    </lineage>
</organism>
<evidence type="ECO:0000313" key="2">
    <source>
        <dbReference type="Proteomes" id="UP000222417"/>
    </source>
</evidence>
<protein>
    <submittedName>
        <fullName evidence="1">Uncharacterized protein</fullName>
    </submittedName>
</protein>
<name>A0A1S6KV81_9CAUD</name>
<proteinExistence type="predicted"/>
<dbReference type="EMBL" id="KY363465">
    <property type="protein sequence ID" value="AQT25332.1"/>
    <property type="molecule type" value="Genomic_DNA"/>
</dbReference>
<dbReference type="Proteomes" id="UP000222417">
    <property type="component" value="Segment"/>
</dbReference>
<reference evidence="1 2" key="1">
    <citation type="submission" date="2016-12" db="EMBL/GenBank/DDBJ databases">
        <title>Providencia rettgeri phage vB-PreS_PR1 - a deep-branching member of the T5-like siphoviruses.</title>
        <authorList>
            <person name="Oliveira H."/>
            <person name="Pinto G."/>
            <person name="Hendrix H."/>
            <person name="Noben J.-P."/>
            <person name="Gawor J."/>
            <person name="Lobocka M."/>
            <person name="Lavigne R."/>
            <person name="Azeredo J."/>
        </authorList>
    </citation>
    <scope>NUCLEOTIDE SEQUENCE [LARGE SCALE GENOMIC DNA]</scope>
</reference>
<keyword evidence="2" id="KW-1185">Reference proteome</keyword>